<sequence>MRRLRPRGILGQLALLILAAFLAAQAASVWIFAGERGEALRIAQRIETVERAGTVARLLERAEGDERALVLEAAGTRLRRFTLAPEPLVGPEAALHPRLRARLLGRLGLDPGRDVRLSEGPAAPRPGPGGRLHGRLAEAGIAPVEMRLSIPLDEGAWLNVTSRVWRPGVQLPPAILGTTLVSLALLMGALWLGLRRITGPLRRLAEAADAVGADAQPVEMPRDGPREVQALAEALARMQRRLAGMMADRTRMLAALGHDLRSPITALRLRAEMVEDAETRERMTATLDEMQEMVEATLAYARGVSPDQPPEPVDLAALLAELAGELSETGPAVTVAAPVPAVLPLRRLAVRRALRNLLENAQRYGGGARVRLEAEAGAVRVVIEDDGPGLPEADLERVFDPFVRLETSRSRETGGTGLGLPIARAILRAHGGDAHLANRAAGGLRAMVTLPPAASGPPDGDAKSPTA</sequence>
<dbReference type="SUPFAM" id="SSF158472">
    <property type="entry name" value="HAMP domain-like"/>
    <property type="match status" value="1"/>
</dbReference>
<dbReference type="Gene3D" id="1.10.287.130">
    <property type="match status" value="1"/>
</dbReference>
<dbReference type="PANTHER" id="PTHR44936:SF5">
    <property type="entry name" value="SENSOR HISTIDINE KINASE ENVZ"/>
    <property type="match status" value="1"/>
</dbReference>
<keyword evidence="9" id="KW-0547">Nucleotide-binding</keyword>
<dbReference type="InterPro" id="IPR050980">
    <property type="entry name" value="2C_sensor_his_kinase"/>
</dbReference>
<dbReference type="CDD" id="cd00082">
    <property type="entry name" value="HisKA"/>
    <property type="match status" value="1"/>
</dbReference>
<dbReference type="SUPFAM" id="SSF47384">
    <property type="entry name" value="Homodimeric domain of signal transducing histidine kinase"/>
    <property type="match status" value="1"/>
</dbReference>
<evidence type="ECO:0000259" key="17">
    <source>
        <dbReference type="PROSITE" id="PS50885"/>
    </source>
</evidence>
<dbReference type="InterPro" id="IPR003660">
    <property type="entry name" value="HAMP_dom"/>
</dbReference>
<evidence type="ECO:0000256" key="12">
    <source>
        <dbReference type="ARBA" id="ARBA00022989"/>
    </source>
</evidence>
<name>A0A3D9BNU4_9RHOB</name>
<feature type="transmembrane region" description="Helical" evidence="15">
    <location>
        <begin position="174"/>
        <end position="194"/>
    </location>
</feature>
<dbReference type="AlphaFoldDB" id="A0A3D9BNU4"/>
<evidence type="ECO:0000256" key="7">
    <source>
        <dbReference type="ARBA" id="ARBA00022679"/>
    </source>
</evidence>
<evidence type="ECO:0000256" key="13">
    <source>
        <dbReference type="ARBA" id="ARBA00023012"/>
    </source>
</evidence>
<keyword evidence="12 15" id="KW-1133">Transmembrane helix</keyword>
<organism evidence="18 19">
    <name type="scientific">Rhodosalinus sediminis</name>
    <dbReference type="NCBI Taxonomy" id="1940533"/>
    <lineage>
        <taxon>Bacteria</taxon>
        <taxon>Pseudomonadati</taxon>
        <taxon>Pseudomonadota</taxon>
        <taxon>Alphaproteobacteria</taxon>
        <taxon>Rhodobacterales</taxon>
        <taxon>Paracoccaceae</taxon>
        <taxon>Rhodosalinus</taxon>
    </lineage>
</organism>
<feature type="domain" description="HAMP" evidence="17">
    <location>
        <begin position="195"/>
        <end position="247"/>
    </location>
</feature>
<keyword evidence="7" id="KW-0808">Transferase</keyword>
<dbReference type="OrthoDB" id="9804645at2"/>
<dbReference type="Gene3D" id="3.30.565.10">
    <property type="entry name" value="Histidine kinase-like ATPase, C-terminal domain"/>
    <property type="match status" value="1"/>
</dbReference>
<dbReference type="Pfam" id="PF00512">
    <property type="entry name" value="HisKA"/>
    <property type="match status" value="1"/>
</dbReference>
<dbReference type="EMBL" id="QOHR01000021">
    <property type="protein sequence ID" value="REC55147.1"/>
    <property type="molecule type" value="Genomic_DNA"/>
</dbReference>
<dbReference type="Proteomes" id="UP000257131">
    <property type="component" value="Unassembled WGS sequence"/>
</dbReference>
<dbReference type="InterPro" id="IPR004358">
    <property type="entry name" value="Sig_transdc_His_kin-like_C"/>
</dbReference>
<dbReference type="PRINTS" id="PR00344">
    <property type="entry name" value="BCTRLSENSOR"/>
</dbReference>
<dbReference type="GO" id="GO:0005524">
    <property type="term" value="F:ATP binding"/>
    <property type="evidence" value="ECO:0007669"/>
    <property type="project" value="UniProtKB-KW"/>
</dbReference>
<evidence type="ECO:0000256" key="2">
    <source>
        <dbReference type="ARBA" id="ARBA00004429"/>
    </source>
</evidence>
<evidence type="ECO:0000256" key="5">
    <source>
        <dbReference type="ARBA" id="ARBA00022519"/>
    </source>
</evidence>
<dbReference type="SMART" id="SM00304">
    <property type="entry name" value="HAMP"/>
    <property type="match status" value="1"/>
</dbReference>
<dbReference type="PROSITE" id="PS50109">
    <property type="entry name" value="HIS_KIN"/>
    <property type="match status" value="1"/>
</dbReference>
<keyword evidence="11" id="KW-0067">ATP-binding</keyword>
<evidence type="ECO:0000256" key="1">
    <source>
        <dbReference type="ARBA" id="ARBA00000085"/>
    </source>
</evidence>
<dbReference type="Pfam" id="PF00672">
    <property type="entry name" value="HAMP"/>
    <property type="match status" value="1"/>
</dbReference>
<dbReference type="SMART" id="SM00387">
    <property type="entry name" value="HATPase_c"/>
    <property type="match status" value="1"/>
</dbReference>
<reference evidence="18 19" key="1">
    <citation type="journal article" date="2017" name="Int. J. Syst. Evol. Microbiol.">
        <title>Rhodosalinus sediminis gen. nov., sp. nov., isolated from marine saltern.</title>
        <authorList>
            <person name="Guo L.Y."/>
            <person name="Ling S.K."/>
            <person name="Li C.M."/>
            <person name="Chen G.J."/>
            <person name="Du Z.J."/>
        </authorList>
    </citation>
    <scope>NUCLEOTIDE SEQUENCE [LARGE SCALE GENOMIC DNA]</scope>
    <source>
        <strain evidence="18 19">WDN1C137</strain>
    </source>
</reference>
<dbReference type="CDD" id="cd06225">
    <property type="entry name" value="HAMP"/>
    <property type="match status" value="1"/>
</dbReference>
<dbReference type="InterPro" id="IPR003661">
    <property type="entry name" value="HisK_dim/P_dom"/>
</dbReference>
<keyword evidence="13" id="KW-0902">Two-component regulatory system</keyword>
<evidence type="ECO:0000256" key="6">
    <source>
        <dbReference type="ARBA" id="ARBA00022553"/>
    </source>
</evidence>
<keyword evidence="4" id="KW-1003">Cell membrane</keyword>
<dbReference type="CDD" id="cd00075">
    <property type="entry name" value="HATPase"/>
    <property type="match status" value="1"/>
</dbReference>
<dbReference type="Pfam" id="PF02518">
    <property type="entry name" value="HATPase_c"/>
    <property type="match status" value="1"/>
</dbReference>
<evidence type="ECO:0000256" key="9">
    <source>
        <dbReference type="ARBA" id="ARBA00022741"/>
    </source>
</evidence>
<proteinExistence type="predicted"/>
<evidence type="ECO:0000256" key="15">
    <source>
        <dbReference type="SAM" id="Phobius"/>
    </source>
</evidence>
<keyword evidence="14 15" id="KW-0472">Membrane</keyword>
<evidence type="ECO:0000256" key="10">
    <source>
        <dbReference type="ARBA" id="ARBA00022777"/>
    </source>
</evidence>
<protein>
    <recommendedName>
        <fullName evidence="3">histidine kinase</fullName>
        <ecNumber evidence="3">2.7.13.3</ecNumber>
    </recommendedName>
</protein>
<dbReference type="EC" id="2.7.13.3" evidence="3"/>
<dbReference type="GO" id="GO:0005886">
    <property type="term" value="C:plasma membrane"/>
    <property type="evidence" value="ECO:0007669"/>
    <property type="project" value="UniProtKB-SubCell"/>
</dbReference>
<evidence type="ECO:0000256" key="14">
    <source>
        <dbReference type="ARBA" id="ARBA00023136"/>
    </source>
</evidence>
<keyword evidence="19" id="KW-1185">Reference proteome</keyword>
<gene>
    <name evidence="18" type="ORF">DRV84_12570</name>
</gene>
<evidence type="ECO:0000313" key="19">
    <source>
        <dbReference type="Proteomes" id="UP000257131"/>
    </source>
</evidence>
<keyword evidence="6" id="KW-0597">Phosphoprotein</keyword>
<evidence type="ECO:0000259" key="16">
    <source>
        <dbReference type="PROSITE" id="PS50109"/>
    </source>
</evidence>
<keyword evidence="5" id="KW-0997">Cell inner membrane</keyword>
<dbReference type="InterPro" id="IPR005467">
    <property type="entry name" value="His_kinase_dom"/>
</dbReference>
<evidence type="ECO:0000256" key="8">
    <source>
        <dbReference type="ARBA" id="ARBA00022692"/>
    </source>
</evidence>
<evidence type="ECO:0000256" key="3">
    <source>
        <dbReference type="ARBA" id="ARBA00012438"/>
    </source>
</evidence>
<comment type="catalytic activity">
    <reaction evidence="1">
        <text>ATP + protein L-histidine = ADP + protein N-phospho-L-histidine.</text>
        <dbReference type="EC" id="2.7.13.3"/>
    </reaction>
</comment>
<evidence type="ECO:0000256" key="11">
    <source>
        <dbReference type="ARBA" id="ARBA00022840"/>
    </source>
</evidence>
<dbReference type="SUPFAM" id="SSF55874">
    <property type="entry name" value="ATPase domain of HSP90 chaperone/DNA topoisomerase II/histidine kinase"/>
    <property type="match status" value="1"/>
</dbReference>
<dbReference type="InterPro" id="IPR003594">
    <property type="entry name" value="HATPase_dom"/>
</dbReference>
<dbReference type="RefSeq" id="WP_115981238.1">
    <property type="nucleotide sequence ID" value="NZ_QOHR01000021.1"/>
</dbReference>
<evidence type="ECO:0000256" key="4">
    <source>
        <dbReference type="ARBA" id="ARBA00022475"/>
    </source>
</evidence>
<accession>A0A3D9BNU4</accession>
<keyword evidence="8 15" id="KW-0812">Transmembrane</keyword>
<dbReference type="SMART" id="SM00388">
    <property type="entry name" value="HisKA"/>
    <property type="match status" value="1"/>
</dbReference>
<feature type="domain" description="Histidine kinase" evidence="16">
    <location>
        <begin position="255"/>
        <end position="454"/>
    </location>
</feature>
<evidence type="ECO:0000313" key="18">
    <source>
        <dbReference type="EMBL" id="REC55147.1"/>
    </source>
</evidence>
<dbReference type="GO" id="GO:0000155">
    <property type="term" value="F:phosphorelay sensor kinase activity"/>
    <property type="evidence" value="ECO:0007669"/>
    <property type="project" value="InterPro"/>
</dbReference>
<dbReference type="InterPro" id="IPR036097">
    <property type="entry name" value="HisK_dim/P_sf"/>
</dbReference>
<comment type="caution">
    <text evidence="18">The sequence shown here is derived from an EMBL/GenBank/DDBJ whole genome shotgun (WGS) entry which is preliminary data.</text>
</comment>
<dbReference type="InterPro" id="IPR036890">
    <property type="entry name" value="HATPase_C_sf"/>
</dbReference>
<dbReference type="PANTHER" id="PTHR44936">
    <property type="entry name" value="SENSOR PROTEIN CREC"/>
    <property type="match status" value="1"/>
</dbReference>
<dbReference type="PROSITE" id="PS50885">
    <property type="entry name" value="HAMP"/>
    <property type="match status" value="1"/>
</dbReference>
<keyword evidence="10" id="KW-0418">Kinase</keyword>
<comment type="subcellular location">
    <subcellularLocation>
        <location evidence="2">Cell inner membrane</location>
        <topology evidence="2">Multi-pass membrane protein</topology>
    </subcellularLocation>
</comment>